<name>A0ABZ0IL64_9BACT</name>
<evidence type="ECO:0000256" key="6">
    <source>
        <dbReference type="ARBA" id="ARBA00022833"/>
    </source>
</evidence>
<dbReference type="RefSeq" id="WP_317488022.1">
    <property type="nucleotide sequence ID" value="NZ_CP136051.1"/>
</dbReference>
<organism evidence="8 9">
    <name type="scientific">Imperialibacter roseus</name>
    <dbReference type="NCBI Taxonomy" id="1324217"/>
    <lineage>
        <taxon>Bacteria</taxon>
        <taxon>Pseudomonadati</taxon>
        <taxon>Bacteroidota</taxon>
        <taxon>Cytophagia</taxon>
        <taxon>Cytophagales</taxon>
        <taxon>Flammeovirgaceae</taxon>
        <taxon>Imperialibacter</taxon>
    </lineage>
</organism>
<gene>
    <name evidence="8" type="ORF">RT717_19460</name>
</gene>
<dbReference type="InterPro" id="IPR046450">
    <property type="entry name" value="PA_dom_sf"/>
</dbReference>
<evidence type="ECO:0000256" key="2">
    <source>
        <dbReference type="ARBA" id="ARBA00022670"/>
    </source>
</evidence>
<dbReference type="CDD" id="cd05660">
    <property type="entry name" value="M28_like_PA"/>
    <property type="match status" value="1"/>
</dbReference>
<evidence type="ECO:0000313" key="8">
    <source>
        <dbReference type="EMBL" id="WOK05261.1"/>
    </source>
</evidence>
<keyword evidence="9" id="KW-1185">Reference proteome</keyword>
<evidence type="ECO:0000313" key="9">
    <source>
        <dbReference type="Proteomes" id="UP001302349"/>
    </source>
</evidence>
<keyword evidence="4" id="KW-0732">Signal</keyword>
<evidence type="ECO:0000256" key="4">
    <source>
        <dbReference type="ARBA" id="ARBA00022729"/>
    </source>
</evidence>
<evidence type="ECO:0000256" key="1">
    <source>
        <dbReference type="ARBA" id="ARBA00022438"/>
    </source>
</evidence>
<evidence type="ECO:0000259" key="7">
    <source>
        <dbReference type="Pfam" id="PF04389"/>
    </source>
</evidence>
<dbReference type="InterPro" id="IPR007484">
    <property type="entry name" value="Peptidase_M28"/>
</dbReference>
<keyword evidence="1" id="KW-0031">Aminopeptidase</keyword>
<accession>A0ABZ0IL64</accession>
<reference evidence="8 9" key="1">
    <citation type="journal article" date="2023" name="Microbiol. Resour. Announc.">
        <title>Complete Genome Sequence of Imperialibacter roseus strain P4T.</title>
        <authorList>
            <person name="Tizabi D.R."/>
            <person name="Bachvaroff T."/>
            <person name="Hill R.T."/>
        </authorList>
    </citation>
    <scope>NUCLEOTIDE SEQUENCE [LARGE SCALE GENOMIC DNA]</scope>
    <source>
        <strain evidence="8 9">P4T</strain>
    </source>
</reference>
<dbReference type="PANTHER" id="PTHR12147">
    <property type="entry name" value="METALLOPEPTIDASE M28 FAMILY MEMBER"/>
    <property type="match status" value="1"/>
</dbReference>
<proteinExistence type="predicted"/>
<dbReference type="Gene3D" id="3.40.630.10">
    <property type="entry name" value="Zn peptidases"/>
    <property type="match status" value="1"/>
</dbReference>
<keyword evidence="5" id="KW-0378">Hydrolase</keyword>
<dbReference type="PROSITE" id="PS51257">
    <property type="entry name" value="PROKAR_LIPOPROTEIN"/>
    <property type="match status" value="1"/>
</dbReference>
<dbReference type="SUPFAM" id="SSF53187">
    <property type="entry name" value="Zn-dependent exopeptidases"/>
    <property type="match status" value="1"/>
</dbReference>
<sequence length="541" mass="59973">MKKYLPLFLLALLAACNPETKQKATPVTVEESTIGQQIGQLASNEFLGRMPFTEGETKTVNYLKDEFAKLGLKPGNGNSYFQEVPMVEITGTPSEKMIISGRGKTMELGFMKDFVALTLKPTPEVSLENSELVFAGYGIVAPEYGWNDYEGIDWAGKTAVVLVNDPGFKSGDSTLFKGDEMTYYGRWTYKYEEAGRQGAAGVIIIHETEKASYGWNVIQSGWTGPQLNLESDRPVADVQGWISTQAADDLFAATTLENKDYNQMARTKGFKPVPLGFTASVKVTNSIKRDVSKNVVALLPGTDRKDEYIIYSGHWDHFGVGRPIDGDSIYNGAVDNASGTACLLAIAEAFKKEAPTKRSIVFIAVTGEEQGLLGSAYYSEHPIYDPEKTVANINMDALSSPGRMKDLTITGFGHSEMDEYAATAAKKQGRYVIPDPNKEKGYFFRSDHFNFAKIGIPALYASGSYEGFDYSVDQIKEMADHYETYQYHQPSDEYDPATTNLTGVQFDAQLMFEVGLKLANEDYFPKWYDGSEFKAARKRQE</sequence>
<evidence type="ECO:0000256" key="5">
    <source>
        <dbReference type="ARBA" id="ARBA00022801"/>
    </source>
</evidence>
<protein>
    <submittedName>
        <fullName evidence="8">M28 family metallopeptidase</fullName>
    </submittedName>
</protein>
<keyword evidence="2" id="KW-0645">Protease</keyword>
<dbReference type="InterPro" id="IPR045175">
    <property type="entry name" value="M28_fam"/>
</dbReference>
<keyword evidence="3" id="KW-0479">Metal-binding</keyword>
<dbReference type="EMBL" id="CP136051">
    <property type="protein sequence ID" value="WOK05261.1"/>
    <property type="molecule type" value="Genomic_DNA"/>
</dbReference>
<evidence type="ECO:0000256" key="3">
    <source>
        <dbReference type="ARBA" id="ARBA00022723"/>
    </source>
</evidence>
<feature type="domain" description="Peptidase M28" evidence="7">
    <location>
        <begin position="294"/>
        <end position="500"/>
    </location>
</feature>
<keyword evidence="6" id="KW-0862">Zinc</keyword>
<dbReference type="CDD" id="cd04821">
    <property type="entry name" value="PA_M28_1_2"/>
    <property type="match status" value="1"/>
</dbReference>
<dbReference type="SUPFAM" id="SSF52025">
    <property type="entry name" value="PA domain"/>
    <property type="match status" value="1"/>
</dbReference>
<dbReference type="PANTHER" id="PTHR12147:SF56">
    <property type="entry name" value="AMINOPEPTIDASE YDR415C-RELATED"/>
    <property type="match status" value="1"/>
</dbReference>
<dbReference type="Gene3D" id="3.50.30.30">
    <property type="match status" value="1"/>
</dbReference>
<dbReference type="Pfam" id="PF04389">
    <property type="entry name" value="Peptidase_M28"/>
    <property type="match status" value="1"/>
</dbReference>
<dbReference type="Proteomes" id="UP001302349">
    <property type="component" value="Chromosome"/>
</dbReference>